<dbReference type="RefSeq" id="WP_158710561.1">
    <property type="nucleotide sequence ID" value="NZ_JBIBDZ010000009.1"/>
</dbReference>
<proteinExistence type="predicted"/>
<accession>A0ABW6XWW4</accession>
<evidence type="ECO:0000313" key="1">
    <source>
        <dbReference type="EMBL" id="MFF5922008.1"/>
    </source>
</evidence>
<evidence type="ECO:0000313" key="2">
    <source>
        <dbReference type="Proteomes" id="UP001602370"/>
    </source>
</evidence>
<gene>
    <name evidence="1" type="ORF">ACFY8C_27255</name>
</gene>
<dbReference type="Proteomes" id="UP001602370">
    <property type="component" value="Unassembled WGS sequence"/>
</dbReference>
<keyword evidence="2" id="KW-1185">Reference proteome</keyword>
<name>A0ABW6XWW4_9ACTN</name>
<protein>
    <submittedName>
        <fullName evidence="1">Uncharacterized protein</fullName>
    </submittedName>
</protein>
<dbReference type="EMBL" id="JBIBDZ010000009">
    <property type="protein sequence ID" value="MFF5922008.1"/>
    <property type="molecule type" value="Genomic_DNA"/>
</dbReference>
<reference evidence="1 2" key="1">
    <citation type="submission" date="2024-10" db="EMBL/GenBank/DDBJ databases">
        <title>The Natural Products Discovery Center: Release of the First 8490 Sequenced Strains for Exploring Actinobacteria Biosynthetic Diversity.</title>
        <authorList>
            <person name="Kalkreuter E."/>
            <person name="Kautsar S.A."/>
            <person name="Yang D."/>
            <person name="Bader C.D."/>
            <person name="Teijaro C.N."/>
            <person name="Fluegel L."/>
            <person name="Davis C.M."/>
            <person name="Simpson J.R."/>
            <person name="Lauterbach L."/>
            <person name="Steele A.D."/>
            <person name="Gui C."/>
            <person name="Meng S."/>
            <person name="Li G."/>
            <person name="Viehrig K."/>
            <person name="Ye F."/>
            <person name="Su P."/>
            <person name="Kiefer A.F."/>
            <person name="Nichols A."/>
            <person name="Cepeda A.J."/>
            <person name="Yan W."/>
            <person name="Fan B."/>
            <person name="Jiang Y."/>
            <person name="Adhikari A."/>
            <person name="Zheng C.-J."/>
            <person name="Schuster L."/>
            <person name="Cowan T.M."/>
            <person name="Smanski M.J."/>
            <person name="Chevrette M.G."/>
            <person name="De Carvalho L.P.S."/>
            <person name="Shen B."/>
        </authorList>
    </citation>
    <scope>NUCLEOTIDE SEQUENCE [LARGE SCALE GENOMIC DNA]</scope>
    <source>
        <strain evidence="1 2">NPDC012605</strain>
    </source>
</reference>
<comment type="caution">
    <text evidence="1">The sequence shown here is derived from an EMBL/GenBank/DDBJ whole genome shotgun (WGS) entry which is preliminary data.</text>
</comment>
<sequence length="139" mass="15199">MMTVLIAGLPEGAELESVRARVHSGPHFRIVAHAYEPRIALAQARVLLPDIAVITRHLPNPEADLARYRLLRDLRALDPPTGIILRRDAGESDRPLGPGAEPLDGAIHEIRRGEADALWEALVTIGRRRATCDTDPTGL</sequence>
<organism evidence="1 2">
    <name type="scientific">Streptomyces flavochromogenes</name>
    <dbReference type="NCBI Taxonomy" id="68199"/>
    <lineage>
        <taxon>Bacteria</taxon>
        <taxon>Bacillati</taxon>
        <taxon>Actinomycetota</taxon>
        <taxon>Actinomycetes</taxon>
        <taxon>Kitasatosporales</taxon>
        <taxon>Streptomycetaceae</taxon>
        <taxon>Streptomyces</taxon>
    </lineage>
</organism>